<dbReference type="InterPro" id="IPR037187">
    <property type="entry name" value="DnaK_N"/>
</dbReference>
<dbReference type="EMBL" id="PIOD01000029">
    <property type="protein sequence ID" value="RDW15049.1"/>
    <property type="molecule type" value="Genomic_DNA"/>
</dbReference>
<gene>
    <name evidence="6" type="ORF">CWR45_18695</name>
</gene>
<dbReference type="Gene3D" id="1.20.120.910">
    <property type="entry name" value="DksA, coiled-coil domain"/>
    <property type="match status" value="1"/>
</dbReference>
<evidence type="ECO:0000256" key="2">
    <source>
        <dbReference type="ARBA" id="ARBA00022771"/>
    </source>
</evidence>
<keyword evidence="3" id="KW-0862">Zinc</keyword>
<evidence type="ECO:0000256" key="1">
    <source>
        <dbReference type="ARBA" id="ARBA00022723"/>
    </source>
</evidence>
<dbReference type="PANTHER" id="PTHR33823:SF4">
    <property type="entry name" value="GENERAL STRESS PROTEIN 16O"/>
    <property type="match status" value="1"/>
</dbReference>
<dbReference type="NCBIfam" id="TIGR02890">
    <property type="entry name" value="bacill_yteA"/>
    <property type="match status" value="1"/>
</dbReference>
<dbReference type="GO" id="GO:0008270">
    <property type="term" value="F:zinc ion binding"/>
    <property type="evidence" value="ECO:0007669"/>
    <property type="project" value="UniProtKB-KW"/>
</dbReference>
<dbReference type="Pfam" id="PF01258">
    <property type="entry name" value="zf-dskA_traR"/>
    <property type="match status" value="1"/>
</dbReference>
<evidence type="ECO:0000313" key="6">
    <source>
        <dbReference type="EMBL" id="RDW15049.1"/>
    </source>
</evidence>
<dbReference type="SUPFAM" id="SSF109635">
    <property type="entry name" value="DnaK suppressor protein DksA, alpha-hairpin domain"/>
    <property type="match status" value="1"/>
</dbReference>
<evidence type="ECO:0000259" key="5">
    <source>
        <dbReference type="Pfam" id="PF01258"/>
    </source>
</evidence>
<organism evidence="6 7">
    <name type="scientific">Oceanobacillus chungangensis</name>
    <dbReference type="NCBI Taxonomy" id="1229152"/>
    <lineage>
        <taxon>Bacteria</taxon>
        <taxon>Bacillati</taxon>
        <taxon>Bacillota</taxon>
        <taxon>Bacilli</taxon>
        <taxon>Bacillales</taxon>
        <taxon>Bacillaceae</taxon>
        <taxon>Oceanobacillus</taxon>
    </lineage>
</organism>
<keyword evidence="1" id="KW-0479">Metal-binding</keyword>
<protein>
    <recommendedName>
        <fullName evidence="5">Zinc finger DksA/TraR C4-type domain-containing protein</fullName>
    </recommendedName>
</protein>
<dbReference type="InterPro" id="IPR000962">
    <property type="entry name" value="Znf_DskA_TraR"/>
</dbReference>
<dbReference type="Proteomes" id="UP000256520">
    <property type="component" value="Unassembled WGS sequence"/>
</dbReference>
<feature type="domain" description="Zinc finger DksA/TraR C4-type" evidence="5">
    <location>
        <begin position="87"/>
        <end position="115"/>
    </location>
</feature>
<dbReference type="SUPFAM" id="SSF57716">
    <property type="entry name" value="Glucocorticoid receptor-like (DNA-binding domain)"/>
    <property type="match status" value="1"/>
</dbReference>
<comment type="caution">
    <text evidence="6">The sequence shown here is derived from an EMBL/GenBank/DDBJ whole genome shotgun (WGS) entry which is preliminary data.</text>
</comment>
<keyword evidence="2" id="KW-0863">Zinc-finger</keyword>
<proteinExistence type="predicted"/>
<reference evidence="7" key="1">
    <citation type="submission" date="2017-11" db="EMBL/GenBank/DDBJ databases">
        <authorList>
            <person name="Zhu W."/>
        </authorList>
    </citation>
    <scope>NUCLEOTIDE SEQUENCE [LARGE SCALE GENOMIC DNA]</scope>
    <source>
        <strain evidence="7">CAU 1051</strain>
    </source>
</reference>
<name>A0A3D8PII9_9BACI</name>
<dbReference type="PANTHER" id="PTHR33823">
    <property type="entry name" value="RNA POLYMERASE-BINDING TRANSCRIPTION FACTOR DKSA-RELATED"/>
    <property type="match status" value="1"/>
</dbReference>
<dbReference type="RefSeq" id="WP_115751373.1">
    <property type="nucleotide sequence ID" value="NZ_PIOD01000029.1"/>
</dbReference>
<dbReference type="PROSITE" id="PS51128">
    <property type="entry name" value="ZF_DKSA_2"/>
    <property type="match status" value="1"/>
</dbReference>
<evidence type="ECO:0000256" key="3">
    <source>
        <dbReference type="ARBA" id="ARBA00022833"/>
    </source>
</evidence>
<accession>A0A3D8PII9</accession>
<sequence>MITNEQLQQCKATLIERQTDLINHVQDHFGLTLESAKESVGELSNYDNHPADLGTELFERGKDVALNEHAEKELEEINEALHSIDAGTYGICKTCGIDIPYQRLFAVPTTDQCIEHAEANIFERDRPVEEEVFSPNLTDPQALEEEKVGYDAEDTWQDVSRYGTSETAADFYGDHLDYDGMYPNSDENIGTVEDLENFVSADINGDFNGITPNFRKYEED</sequence>
<feature type="zinc finger region" description="dksA C4-type" evidence="4">
    <location>
        <begin position="92"/>
        <end position="116"/>
    </location>
</feature>
<evidence type="ECO:0000313" key="7">
    <source>
        <dbReference type="Proteomes" id="UP000256520"/>
    </source>
</evidence>
<dbReference type="InterPro" id="IPR014240">
    <property type="entry name" value="YteA"/>
</dbReference>
<evidence type="ECO:0000256" key="4">
    <source>
        <dbReference type="PROSITE-ProRule" id="PRU00510"/>
    </source>
</evidence>
<dbReference type="OrthoDB" id="9811543at2"/>
<keyword evidence="7" id="KW-1185">Reference proteome</keyword>
<dbReference type="AlphaFoldDB" id="A0A3D8PII9"/>